<accession>A0A4R8GGA1</accession>
<evidence type="ECO:0000313" key="2">
    <source>
        <dbReference type="Proteomes" id="UP000295472"/>
    </source>
</evidence>
<protein>
    <submittedName>
        <fullName evidence="1">Flagellar biosynthesis protein</fullName>
    </submittedName>
</protein>
<dbReference type="Gene3D" id="3.40.1690.10">
    <property type="entry name" value="secretion proteins EscU"/>
    <property type="match status" value="1"/>
</dbReference>
<proteinExistence type="predicted"/>
<dbReference type="RefSeq" id="WP_134059784.1">
    <property type="nucleotide sequence ID" value="NZ_SOEF01000025.1"/>
</dbReference>
<dbReference type="GO" id="GO:0009306">
    <property type="term" value="P:protein secretion"/>
    <property type="evidence" value="ECO:0007669"/>
    <property type="project" value="InterPro"/>
</dbReference>
<evidence type="ECO:0000313" key="1">
    <source>
        <dbReference type="EMBL" id="TDX41794.1"/>
    </source>
</evidence>
<keyword evidence="1" id="KW-0966">Cell projection</keyword>
<dbReference type="GO" id="GO:0005886">
    <property type="term" value="C:plasma membrane"/>
    <property type="evidence" value="ECO:0007669"/>
    <property type="project" value="TreeGrafter"/>
</dbReference>
<organism evidence="1 2">
    <name type="scientific">Halanaerobium congolense</name>
    <dbReference type="NCBI Taxonomy" id="54121"/>
    <lineage>
        <taxon>Bacteria</taxon>
        <taxon>Bacillati</taxon>
        <taxon>Bacillota</taxon>
        <taxon>Clostridia</taxon>
        <taxon>Halanaerobiales</taxon>
        <taxon>Halanaerobiaceae</taxon>
        <taxon>Halanaerobium</taxon>
    </lineage>
</organism>
<dbReference type="SUPFAM" id="SSF160544">
    <property type="entry name" value="EscU C-terminal domain-like"/>
    <property type="match status" value="1"/>
</dbReference>
<dbReference type="EMBL" id="SOEF01000025">
    <property type="protein sequence ID" value="TDX41794.1"/>
    <property type="molecule type" value="Genomic_DNA"/>
</dbReference>
<gene>
    <name evidence="1" type="ORF">C7954_12517</name>
</gene>
<dbReference type="PANTHER" id="PTHR30531">
    <property type="entry name" value="FLAGELLAR BIOSYNTHETIC PROTEIN FLHB"/>
    <property type="match status" value="1"/>
</dbReference>
<dbReference type="AlphaFoldDB" id="A0A4R8GGA1"/>
<dbReference type="InterPro" id="IPR029025">
    <property type="entry name" value="T3SS_substrate_exporter_C"/>
</dbReference>
<reference evidence="1 2" key="1">
    <citation type="submission" date="2019-03" db="EMBL/GenBank/DDBJ databases">
        <title>Subsurface microbial communities from deep shales in Ohio and West Virginia, USA.</title>
        <authorList>
            <person name="Wrighton K."/>
        </authorList>
    </citation>
    <scope>NUCLEOTIDE SEQUENCE [LARGE SCALE GENOMIC DNA]</scope>
    <source>
        <strain evidence="1 2">DSMZ 11287</strain>
    </source>
</reference>
<sequence length="98" mass="11027">MAADSKNNLDKEHLKKTVALKYDHTKDSAPKIIASGKGNIAEKILKKAKEENIPIKEDKDVVQVLAELNVGDEIPEELYTIIAEILSFFYDLEELQSK</sequence>
<dbReference type="GeneID" id="57013319"/>
<dbReference type="Proteomes" id="UP000295472">
    <property type="component" value="Unassembled WGS sequence"/>
</dbReference>
<keyword evidence="1" id="KW-0282">Flagellum</keyword>
<comment type="caution">
    <text evidence="1">The sequence shown here is derived from an EMBL/GenBank/DDBJ whole genome shotgun (WGS) entry which is preliminary data.</text>
</comment>
<dbReference type="Pfam" id="PF01312">
    <property type="entry name" value="Bac_export_2"/>
    <property type="match status" value="1"/>
</dbReference>
<name>A0A4R8GGA1_9FIRM</name>
<keyword evidence="1" id="KW-0969">Cilium</keyword>
<dbReference type="PANTHER" id="PTHR30531:SF12">
    <property type="entry name" value="FLAGELLAR BIOSYNTHETIC PROTEIN FLHB"/>
    <property type="match status" value="1"/>
</dbReference>
<dbReference type="InterPro" id="IPR006135">
    <property type="entry name" value="T3SS_substrate_exporter"/>
</dbReference>